<evidence type="ECO:0000313" key="1">
    <source>
        <dbReference type="EMBL" id="RNK97193.1"/>
    </source>
</evidence>
<dbReference type="InterPro" id="IPR016187">
    <property type="entry name" value="CTDL_fold"/>
</dbReference>
<name>A0AAE8JVS2_XANVA</name>
<gene>
    <name evidence="1" type="ORF">C9386_22475</name>
</gene>
<dbReference type="Gene3D" id="3.90.1580.10">
    <property type="entry name" value="paralog of FGE (formylglycine-generating enzyme)"/>
    <property type="match status" value="1"/>
</dbReference>
<dbReference type="InterPro" id="IPR042095">
    <property type="entry name" value="SUMF_sf"/>
</dbReference>
<proteinExistence type="predicted"/>
<dbReference type="Proteomes" id="UP000284283">
    <property type="component" value="Unassembled WGS sequence"/>
</dbReference>
<dbReference type="AlphaFoldDB" id="A0AAE8JVS2"/>
<protein>
    <submittedName>
        <fullName evidence="1">Ergothioneine biosynthesis protein EgtB</fullName>
    </submittedName>
</protein>
<feature type="non-terminal residue" evidence="1">
    <location>
        <position position="1"/>
    </location>
</feature>
<organism evidence="1 2">
    <name type="scientific">Xanthomonas vasicola pv. vasculorum</name>
    <dbReference type="NCBI Taxonomy" id="325776"/>
    <lineage>
        <taxon>Bacteria</taxon>
        <taxon>Pseudomonadati</taxon>
        <taxon>Pseudomonadota</taxon>
        <taxon>Gammaproteobacteria</taxon>
        <taxon>Lysobacterales</taxon>
        <taxon>Lysobacteraceae</taxon>
        <taxon>Xanthomonas</taxon>
    </lineage>
</organism>
<reference evidence="1 2" key="1">
    <citation type="submission" date="2018-03" db="EMBL/GenBank/DDBJ databases">
        <authorList>
            <person name="Wu G."/>
        </authorList>
    </citation>
    <scope>NUCLEOTIDE SEQUENCE [LARGE SCALE GENOMIC DNA]</scope>
    <source>
        <strain evidence="1 2">SAM-118</strain>
    </source>
</reference>
<dbReference type="EMBL" id="PYTT01000171">
    <property type="protein sequence ID" value="RNK97193.1"/>
    <property type="molecule type" value="Genomic_DNA"/>
</dbReference>
<comment type="caution">
    <text evidence="1">The sequence shown here is derived from an EMBL/GenBank/DDBJ whole genome shotgun (WGS) entry which is preliminary data.</text>
</comment>
<sequence>GVSVQGNFVDSDALHPRGAEAVDTGIQQLFGDVWEWTGSAYLSYPGFAAWPGSPDEYNGKFMNAQWVLLGGSCASPGQPSARQYRSFRLAKDLP</sequence>
<accession>A0AAE8JVS2</accession>
<evidence type="ECO:0000313" key="2">
    <source>
        <dbReference type="Proteomes" id="UP000284283"/>
    </source>
</evidence>
<dbReference type="SUPFAM" id="SSF56436">
    <property type="entry name" value="C-type lectin-like"/>
    <property type="match status" value="1"/>
</dbReference>